<reference evidence="2 3" key="1">
    <citation type="submission" date="2020-04" db="EMBL/GenBank/DDBJ databases">
        <title>Thalassotalea sp. M1531, isolated from the surface of marine red alga.</title>
        <authorList>
            <person name="Pang L."/>
            <person name="Lu D.-C."/>
        </authorList>
    </citation>
    <scope>NUCLEOTIDE SEQUENCE [LARGE SCALE GENOMIC DNA]</scope>
    <source>
        <strain evidence="2 3">M1531</strain>
    </source>
</reference>
<comment type="caution">
    <text evidence="2">The sequence shown here is derived from an EMBL/GenBank/DDBJ whole genome shotgun (WGS) entry which is preliminary data.</text>
</comment>
<dbReference type="NCBIfam" id="TIGR02794">
    <property type="entry name" value="tolA_full"/>
    <property type="match status" value="1"/>
</dbReference>
<dbReference type="Proteomes" id="UP000568664">
    <property type="component" value="Unassembled WGS sequence"/>
</dbReference>
<dbReference type="GO" id="GO:0019534">
    <property type="term" value="F:toxin transmembrane transporter activity"/>
    <property type="evidence" value="ECO:0007669"/>
    <property type="project" value="InterPro"/>
</dbReference>
<accession>A0A7Y0LE59</accession>
<dbReference type="GO" id="GO:0016020">
    <property type="term" value="C:membrane"/>
    <property type="evidence" value="ECO:0007669"/>
    <property type="project" value="InterPro"/>
</dbReference>
<sequence>MLSKLTSPIGLSISLHTVLGIVLFFGNFTSHPPKPTPMQVNLNPIQAVVVDKSIIENHAKKLREEEARKKAAERKRLKAIEDKAAAAKRRKQKEEARIKKLENQRKQREKEKRIADEKARKAKQKAIALEKERKRKEAERKKKAEKAAAEAKKKREREAAEKKRKEAERKRKAKEAKERAQQEKMLAEQMAQEMAARQKARSHQMQTEISRYTALITQTIQRFLITDRSTMEGKSCKLTITLAPSGFVTNVQTGQGSAVVCNAAKNAVYKAGTLPVSKDPEVFRQMQKISLTVIPEF</sequence>
<evidence type="ECO:0000256" key="1">
    <source>
        <dbReference type="SAM" id="MobiDB-lite"/>
    </source>
</evidence>
<gene>
    <name evidence="2" type="primary">tolA</name>
    <name evidence="2" type="ORF">HII17_13725</name>
</gene>
<dbReference type="RefSeq" id="WP_169075939.1">
    <property type="nucleotide sequence ID" value="NZ_JABBXH010000004.1"/>
</dbReference>
<dbReference type="Pfam" id="PF06519">
    <property type="entry name" value="TolA"/>
    <property type="match status" value="1"/>
</dbReference>
<organism evidence="2 3">
    <name type="scientific">Thalassotalea algicola</name>
    <dbReference type="NCBI Taxonomy" id="2716224"/>
    <lineage>
        <taxon>Bacteria</taxon>
        <taxon>Pseudomonadati</taxon>
        <taxon>Pseudomonadota</taxon>
        <taxon>Gammaproteobacteria</taxon>
        <taxon>Alteromonadales</taxon>
        <taxon>Colwelliaceae</taxon>
        <taxon>Thalassotalea</taxon>
    </lineage>
</organism>
<dbReference type="AlphaFoldDB" id="A0A7Y0LE59"/>
<dbReference type="SUPFAM" id="SSF74653">
    <property type="entry name" value="TolA/TonB C-terminal domain"/>
    <property type="match status" value="1"/>
</dbReference>
<feature type="compositionally biased region" description="Basic and acidic residues" evidence="1">
    <location>
        <begin position="92"/>
        <end position="119"/>
    </location>
</feature>
<feature type="region of interest" description="Disordered" evidence="1">
    <location>
        <begin position="83"/>
        <end position="180"/>
    </location>
</feature>
<dbReference type="EMBL" id="JABBXH010000004">
    <property type="protein sequence ID" value="NMP32617.1"/>
    <property type="molecule type" value="Genomic_DNA"/>
</dbReference>
<dbReference type="InterPro" id="IPR014161">
    <property type="entry name" value="Tol-Pal_TolA"/>
</dbReference>
<keyword evidence="3" id="KW-1185">Reference proteome</keyword>
<evidence type="ECO:0000313" key="3">
    <source>
        <dbReference type="Proteomes" id="UP000568664"/>
    </source>
</evidence>
<protein>
    <submittedName>
        <fullName evidence="2">Cell envelope integrity protein TolA</fullName>
    </submittedName>
</protein>
<name>A0A7Y0LE59_9GAMM</name>
<proteinExistence type="predicted"/>
<dbReference type="GO" id="GO:0043213">
    <property type="term" value="P:bacteriocin transport"/>
    <property type="evidence" value="ECO:0007669"/>
    <property type="project" value="InterPro"/>
</dbReference>
<evidence type="ECO:0000313" key="2">
    <source>
        <dbReference type="EMBL" id="NMP32617.1"/>
    </source>
</evidence>
<dbReference type="Gene3D" id="3.30.1150.10">
    <property type="match status" value="1"/>
</dbReference>
<feature type="compositionally biased region" description="Basic and acidic residues" evidence="1">
    <location>
        <begin position="128"/>
        <end position="180"/>
    </location>
</feature>